<evidence type="ECO:0000313" key="2">
    <source>
        <dbReference type="Proteomes" id="UP000237846"/>
    </source>
</evidence>
<dbReference type="RefSeq" id="WP_106253242.1">
    <property type="nucleotide sequence ID" value="NZ_PVZC01000012.1"/>
</dbReference>
<keyword evidence="2" id="KW-1185">Reference proteome</keyword>
<reference evidence="1 2" key="1">
    <citation type="submission" date="2018-03" db="EMBL/GenBank/DDBJ databases">
        <title>Genomic Encyclopedia of Archaeal and Bacterial Type Strains, Phase II (KMG-II): from individual species to whole genera.</title>
        <authorList>
            <person name="Goeker M."/>
        </authorList>
    </citation>
    <scope>NUCLEOTIDE SEQUENCE [LARGE SCALE GENOMIC DNA]</scope>
    <source>
        <strain evidence="1 2">DSM 45601</strain>
    </source>
</reference>
<protein>
    <submittedName>
        <fullName evidence="1">Uncharacterized protein</fullName>
    </submittedName>
</protein>
<dbReference type="Proteomes" id="UP000237846">
    <property type="component" value="Unassembled WGS sequence"/>
</dbReference>
<comment type="caution">
    <text evidence="1">The sequence shown here is derived from an EMBL/GenBank/DDBJ whole genome shotgun (WGS) entry which is preliminary data.</text>
</comment>
<gene>
    <name evidence="1" type="ORF">CLV72_1123</name>
</gene>
<evidence type="ECO:0000313" key="1">
    <source>
        <dbReference type="EMBL" id="PRX91930.1"/>
    </source>
</evidence>
<name>A0A2T0PSR3_9ACTN</name>
<dbReference type="OrthoDB" id="4170375at2"/>
<dbReference type="EMBL" id="PVZC01000012">
    <property type="protein sequence ID" value="PRX91930.1"/>
    <property type="molecule type" value="Genomic_DNA"/>
</dbReference>
<proteinExistence type="predicted"/>
<dbReference type="AlphaFoldDB" id="A0A2T0PSR3"/>
<sequence>MVERWDLDKPHRCPRCWACAVVGRPRFRSLRVYTCCRCGTRFARWPRLARVLIWSPLLCGEHTEVETPMGHRHAAIRDMLAGRVTVSELAAAQGIRAPQDVADLQTKDPLTPAETAAFFTEIRREPDHGPT</sequence>
<organism evidence="1 2">
    <name type="scientific">Allonocardiopsis opalescens</name>
    <dbReference type="NCBI Taxonomy" id="1144618"/>
    <lineage>
        <taxon>Bacteria</taxon>
        <taxon>Bacillati</taxon>
        <taxon>Actinomycetota</taxon>
        <taxon>Actinomycetes</taxon>
        <taxon>Streptosporangiales</taxon>
        <taxon>Allonocardiopsis</taxon>
    </lineage>
</organism>
<accession>A0A2T0PSR3</accession>